<evidence type="ECO:0000313" key="12">
    <source>
        <dbReference type="WBParaSite" id="TCNE_0000790901-mRNA-1"/>
    </source>
</evidence>
<accession>A0A183UHD9</accession>
<dbReference type="GO" id="GO:0006260">
    <property type="term" value="P:DNA replication"/>
    <property type="evidence" value="ECO:0007669"/>
    <property type="project" value="UniProtKB-UniRule"/>
</dbReference>
<dbReference type="PANTHER" id="PTHR14052">
    <property type="entry name" value="ORIGIN RECOGNITION COMPLEX SUBUNIT 2"/>
    <property type="match status" value="1"/>
</dbReference>
<dbReference type="InterPro" id="IPR056773">
    <property type="entry name" value="WHD_ORC2"/>
</dbReference>
<reference evidence="12" key="1">
    <citation type="submission" date="2016-06" db="UniProtKB">
        <authorList>
            <consortium name="WormBaseParasite"/>
        </authorList>
    </citation>
    <scope>IDENTIFICATION</scope>
</reference>
<dbReference type="GO" id="GO:0005664">
    <property type="term" value="C:nuclear origin of replication recognition complex"/>
    <property type="evidence" value="ECO:0007669"/>
    <property type="project" value="UniProtKB-UniRule"/>
</dbReference>
<evidence type="ECO:0000256" key="4">
    <source>
        <dbReference type="ARBA" id="ARBA00022705"/>
    </source>
</evidence>
<dbReference type="Pfam" id="PF24882">
    <property type="entry name" value="WHD_ORC2"/>
    <property type="match status" value="1"/>
</dbReference>
<evidence type="ECO:0000259" key="8">
    <source>
        <dbReference type="Pfam" id="PF04084"/>
    </source>
</evidence>
<evidence type="ECO:0000256" key="1">
    <source>
        <dbReference type="ARBA" id="ARBA00004123"/>
    </source>
</evidence>
<protein>
    <recommendedName>
        <fullName evidence="3 6">Origin recognition complex subunit 2</fullName>
    </recommendedName>
</protein>
<sequence>MDNKHAKAGGVDAISDEEGRVQLVQFEDEFNKISTSGIIDNYFNLGEIKKRTTRRKSKAGRLSDREEEDERENENPDERAECDLEKLRDWLQMADEHLPKEVKEKNEALNECFHMWLVYLSAGFNLLLYGIGSKRAILRSFCEKALSEYTHLIVDAFHSTVTTRVILQACLETNLNLKNRSKSGTTLEWASNVAAAIEKRNEDVVLVINNIDGPDMRESAQQLALMELARCRRLHIVASFDHFNAPLLWNQEMLNAFNFLYVNVNTMLAYREEILAGDSKLLGLNTKTSGRAHTQASLDAVWASLTFNSRMVLYKVARVFYSTKDPVEFFDLFRQAREDFLVSSETALRQQLAELDDHRLIINKRHQDGNEYIRMNVDQKVRIRS</sequence>
<dbReference type="WBParaSite" id="TCNE_0000790901-mRNA-1">
    <property type="protein sequence ID" value="TCNE_0000790901-mRNA-1"/>
    <property type="gene ID" value="TCNE_0000790901"/>
</dbReference>
<evidence type="ECO:0000256" key="5">
    <source>
        <dbReference type="ARBA" id="ARBA00023242"/>
    </source>
</evidence>
<dbReference type="GO" id="GO:0003688">
    <property type="term" value="F:DNA replication origin binding"/>
    <property type="evidence" value="ECO:0007669"/>
    <property type="project" value="UniProtKB-UniRule"/>
</dbReference>
<comment type="subcellular location">
    <subcellularLocation>
        <location evidence="1 6">Nucleus</location>
    </subcellularLocation>
</comment>
<keyword evidence="5 6" id="KW-0539">Nucleus</keyword>
<dbReference type="InterPro" id="IPR007220">
    <property type="entry name" value="ORC2"/>
</dbReference>
<dbReference type="EMBL" id="UYWY01019783">
    <property type="protein sequence ID" value="VDM39230.1"/>
    <property type="molecule type" value="Genomic_DNA"/>
</dbReference>
<evidence type="ECO:0000313" key="10">
    <source>
        <dbReference type="EMBL" id="VDM39230.1"/>
    </source>
</evidence>
<evidence type="ECO:0000259" key="9">
    <source>
        <dbReference type="Pfam" id="PF24882"/>
    </source>
</evidence>
<evidence type="ECO:0000313" key="11">
    <source>
        <dbReference type="Proteomes" id="UP000050794"/>
    </source>
</evidence>
<organism evidence="11 12">
    <name type="scientific">Toxocara canis</name>
    <name type="common">Canine roundworm</name>
    <dbReference type="NCBI Taxonomy" id="6265"/>
    <lineage>
        <taxon>Eukaryota</taxon>
        <taxon>Metazoa</taxon>
        <taxon>Ecdysozoa</taxon>
        <taxon>Nematoda</taxon>
        <taxon>Chromadorea</taxon>
        <taxon>Rhabditida</taxon>
        <taxon>Spirurina</taxon>
        <taxon>Ascaridomorpha</taxon>
        <taxon>Ascaridoidea</taxon>
        <taxon>Toxocaridae</taxon>
        <taxon>Toxocara</taxon>
    </lineage>
</organism>
<comment type="function">
    <text evidence="6">Component of the origin recognition complex (ORC) that binds origins of replication. DNA-binding is ATP-dependent. ORC is required to assemble the pre-replication complex necessary to initiate DNA replication.</text>
</comment>
<reference evidence="10 11" key="2">
    <citation type="submission" date="2018-11" db="EMBL/GenBank/DDBJ databases">
        <authorList>
            <consortium name="Pathogen Informatics"/>
        </authorList>
    </citation>
    <scope>NUCLEOTIDE SEQUENCE [LARGE SCALE GENOMIC DNA]</scope>
</reference>
<evidence type="ECO:0000256" key="2">
    <source>
        <dbReference type="ARBA" id="ARBA00007421"/>
    </source>
</evidence>
<comment type="similarity">
    <text evidence="2 6">Belongs to the ORC2 family.</text>
</comment>
<dbReference type="Proteomes" id="UP000050794">
    <property type="component" value="Unassembled WGS sequence"/>
</dbReference>
<dbReference type="AlphaFoldDB" id="A0A183UHD9"/>
<comment type="subunit">
    <text evidence="6">Component of the origin recognition complex (ORC).</text>
</comment>
<evidence type="ECO:0000256" key="7">
    <source>
        <dbReference type="SAM" id="MobiDB-lite"/>
    </source>
</evidence>
<dbReference type="PANTHER" id="PTHR14052:SF0">
    <property type="entry name" value="ORIGIN RECOGNITION COMPLEX SUBUNIT 2"/>
    <property type="match status" value="1"/>
</dbReference>
<keyword evidence="4 6" id="KW-0235">DNA replication</keyword>
<gene>
    <name evidence="10" type="ORF">TCNE_LOCUS7909</name>
</gene>
<keyword evidence="11" id="KW-1185">Reference proteome</keyword>
<evidence type="ECO:0000256" key="3">
    <source>
        <dbReference type="ARBA" id="ARBA00019080"/>
    </source>
</evidence>
<feature type="region of interest" description="Disordered" evidence="7">
    <location>
        <begin position="56"/>
        <end position="79"/>
    </location>
</feature>
<feature type="domain" description="Origin recognition complex subunit 2 RecA-like" evidence="8">
    <location>
        <begin position="107"/>
        <end position="264"/>
    </location>
</feature>
<name>A0A183UHD9_TOXCA</name>
<feature type="domain" description="Origin recognition complex subunit 2 winged-helix" evidence="9">
    <location>
        <begin position="327"/>
        <end position="379"/>
    </location>
</feature>
<proteinExistence type="inferred from homology"/>
<evidence type="ECO:0000256" key="6">
    <source>
        <dbReference type="RuleBase" id="RU368084"/>
    </source>
</evidence>
<dbReference type="Pfam" id="PF04084">
    <property type="entry name" value="RecA-like_ORC2"/>
    <property type="match status" value="1"/>
</dbReference>
<dbReference type="InterPro" id="IPR056772">
    <property type="entry name" value="RecA-like_ORC2"/>
</dbReference>